<keyword evidence="7" id="KW-0732">Signal</keyword>
<dbReference type="EMBL" id="JFHD01000018">
    <property type="protein sequence ID" value="KDR28469.1"/>
    <property type="molecule type" value="Genomic_DNA"/>
</dbReference>
<dbReference type="GO" id="GO:0016042">
    <property type="term" value="P:lipid catabolic process"/>
    <property type="evidence" value="ECO:0007669"/>
    <property type="project" value="UniProtKB-KW"/>
</dbReference>
<feature type="signal peptide" evidence="7">
    <location>
        <begin position="1"/>
        <end position="23"/>
    </location>
</feature>
<evidence type="ECO:0000256" key="3">
    <source>
        <dbReference type="ARBA" id="ARBA00012027"/>
    </source>
</evidence>
<dbReference type="Gene3D" id="3.30.870.10">
    <property type="entry name" value="Endonuclease Chain A"/>
    <property type="match status" value="1"/>
</dbReference>
<keyword evidence="6" id="KW-0443">Lipid metabolism</keyword>
<evidence type="ECO:0000259" key="8">
    <source>
        <dbReference type="PROSITE" id="PS50035"/>
    </source>
</evidence>
<organism evidence="9 10">
    <name type="scientific">Caballeronia zhejiangensis</name>
    <dbReference type="NCBI Taxonomy" id="871203"/>
    <lineage>
        <taxon>Bacteria</taxon>
        <taxon>Pseudomonadati</taxon>
        <taxon>Pseudomonadota</taxon>
        <taxon>Betaproteobacteria</taxon>
        <taxon>Burkholderiales</taxon>
        <taxon>Burkholderiaceae</taxon>
        <taxon>Caballeronia</taxon>
    </lineage>
</organism>
<dbReference type="PANTHER" id="PTHR43856:SF1">
    <property type="entry name" value="MITOCHONDRIAL CARDIOLIPIN HYDROLASE"/>
    <property type="match status" value="1"/>
</dbReference>
<proteinExistence type="inferred from homology"/>
<evidence type="ECO:0000313" key="9">
    <source>
        <dbReference type="EMBL" id="KDR28469.1"/>
    </source>
</evidence>
<feature type="chain" id="PRO_5024792290" description="phospholipase D" evidence="7">
    <location>
        <begin position="24"/>
        <end position="197"/>
    </location>
</feature>
<dbReference type="PANTHER" id="PTHR43856">
    <property type="entry name" value="CARDIOLIPIN HYDROLASE"/>
    <property type="match status" value="1"/>
</dbReference>
<dbReference type="EC" id="3.1.4.4" evidence="3"/>
<accession>A0A656QJ30</accession>
<gene>
    <name evidence="9" type="ORF">BG60_11040</name>
</gene>
<keyword evidence="9" id="KW-0540">Nuclease</keyword>
<keyword evidence="10" id="KW-1185">Reference proteome</keyword>
<dbReference type="InterPro" id="IPR025202">
    <property type="entry name" value="PLD-like_dom"/>
</dbReference>
<dbReference type="SUPFAM" id="SSF56024">
    <property type="entry name" value="Phospholipase D/nuclease"/>
    <property type="match status" value="1"/>
</dbReference>
<sequence length="197" mass="21568">MRRCITAAAVVFGCVAFSAPARSSPWSSQLEAARATHTASVPSQRVNWFAFSPEDHGMDLVMYGVYSAKRSIHVLSYVMTYRPLLQALAAKARSGVQVAVVVDYGESIANDRSGYIRQGLGYLENAGVRVCAIDAYRISHDKAMVLDGRSVQTGSINYTAAGARENSENAVIEWNDVDSAAGFERHFQTRLEQCHPF</sequence>
<dbReference type="OrthoDB" id="5294698at2"/>
<dbReference type="GO" id="GO:0004630">
    <property type="term" value="F:phospholipase D activity"/>
    <property type="evidence" value="ECO:0007669"/>
    <property type="project" value="UniProtKB-EC"/>
</dbReference>
<dbReference type="GO" id="GO:0006793">
    <property type="term" value="P:phosphorus metabolic process"/>
    <property type="evidence" value="ECO:0007669"/>
    <property type="project" value="UniProtKB-ARBA"/>
</dbReference>
<dbReference type="GO" id="GO:0016891">
    <property type="term" value="F:RNA endonuclease activity producing 5'-phosphomonoesters, hydrolytic mechanism"/>
    <property type="evidence" value="ECO:0007669"/>
    <property type="project" value="TreeGrafter"/>
</dbReference>
<evidence type="ECO:0000256" key="5">
    <source>
        <dbReference type="ARBA" id="ARBA00022963"/>
    </source>
</evidence>
<keyword evidence="4" id="KW-0378">Hydrolase</keyword>
<evidence type="ECO:0000256" key="6">
    <source>
        <dbReference type="ARBA" id="ARBA00023098"/>
    </source>
</evidence>
<comment type="caution">
    <text evidence="9">The sequence shown here is derived from an EMBL/GenBank/DDBJ whole genome shotgun (WGS) entry which is preliminary data.</text>
</comment>
<evidence type="ECO:0000313" key="10">
    <source>
        <dbReference type="Proteomes" id="UP000027451"/>
    </source>
</evidence>
<name>A0A656QJ30_9BURK</name>
<protein>
    <recommendedName>
        <fullName evidence="3">phospholipase D</fullName>
        <ecNumber evidence="3">3.1.4.4</ecNumber>
    </recommendedName>
</protein>
<dbReference type="Proteomes" id="UP000027451">
    <property type="component" value="Unassembled WGS sequence"/>
</dbReference>
<keyword evidence="5" id="KW-0442">Lipid degradation</keyword>
<dbReference type="PROSITE" id="PS50035">
    <property type="entry name" value="PLD"/>
    <property type="match status" value="1"/>
</dbReference>
<evidence type="ECO:0000256" key="1">
    <source>
        <dbReference type="ARBA" id="ARBA00000798"/>
    </source>
</evidence>
<dbReference type="Pfam" id="PF13091">
    <property type="entry name" value="PLDc_2"/>
    <property type="match status" value="1"/>
</dbReference>
<keyword evidence="9" id="KW-0255">Endonuclease</keyword>
<evidence type="ECO:0000256" key="4">
    <source>
        <dbReference type="ARBA" id="ARBA00022801"/>
    </source>
</evidence>
<evidence type="ECO:0000256" key="7">
    <source>
        <dbReference type="SAM" id="SignalP"/>
    </source>
</evidence>
<comment type="catalytic activity">
    <reaction evidence="1">
        <text>a 1,2-diacyl-sn-glycero-3-phosphocholine + H2O = a 1,2-diacyl-sn-glycero-3-phosphate + choline + H(+)</text>
        <dbReference type="Rhea" id="RHEA:14445"/>
        <dbReference type="ChEBI" id="CHEBI:15354"/>
        <dbReference type="ChEBI" id="CHEBI:15377"/>
        <dbReference type="ChEBI" id="CHEBI:15378"/>
        <dbReference type="ChEBI" id="CHEBI:57643"/>
        <dbReference type="ChEBI" id="CHEBI:58608"/>
        <dbReference type="EC" id="3.1.4.4"/>
    </reaction>
</comment>
<dbReference type="InterPro" id="IPR001736">
    <property type="entry name" value="PLipase_D/transphosphatidylase"/>
</dbReference>
<feature type="domain" description="PLD phosphodiesterase" evidence="8">
    <location>
        <begin position="135"/>
        <end position="162"/>
    </location>
</feature>
<dbReference type="AlphaFoldDB" id="A0A656QJ30"/>
<dbReference type="InterPro" id="IPR051406">
    <property type="entry name" value="PLD_domain"/>
</dbReference>
<comment type="similarity">
    <text evidence="2">Belongs to the phospholipase D family.</text>
</comment>
<reference evidence="9 10" key="1">
    <citation type="submission" date="2014-03" db="EMBL/GenBank/DDBJ databases">
        <title>Draft Genome Sequences of Four Burkholderia Strains.</title>
        <authorList>
            <person name="Liu X.Y."/>
            <person name="Li C.X."/>
            <person name="Xu J.H."/>
        </authorList>
    </citation>
    <scope>NUCLEOTIDE SEQUENCE [LARGE SCALE GENOMIC DNA]</scope>
    <source>
        <strain evidence="9 10">OP-1</strain>
    </source>
</reference>
<evidence type="ECO:0000256" key="2">
    <source>
        <dbReference type="ARBA" id="ARBA00008664"/>
    </source>
</evidence>